<keyword evidence="8" id="KW-0460">Magnesium</keyword>
<comment type="caution">
    <text evidence="11">The sequence shown here is derived from an EMBL/GenBank/DDBJ whole genome shotgun (WGS) entry which is preliminary data.</text>
</comment>
<dbReference type="Pfam" id="PF00169">
    <property type="entry name" value="PH"/>
    <property type="match status" value="1"/>
</dbReference>
<reference evidence="12" key="1">
    <citation type="journal article" date="2023" name="Commun. Biol.">
        <title>Genome analysis of Parmales, the sister group of diatoms, reveals the evolutionary specialization of diatoms from phago-mixotrophs to photoautotrophs.</title>
        <authorList>
            <person name="Ban H."/>
            <person name="Sato S."/>
            <person name="Yoshikawa S."/>
            <person name="Yamada K."/>
            <person name="Nakamura Y."/>
            <person name="Ichinomiya M."/>
            <person name="Sato N."/>
            <person name="Blanc-Mathieu R."/>
            <person name="Endo H."/>
            <person name="Kuwata A."/>
            <person name="Ogata H."/>
        </authorList>
    </citation>
    <scope>NUCLEOTIDE SEQUENCE [LARGE SCALE GENOMIC DNA]</scope>
</reference>
<keyword evidence="1 7" id="KW-0723">Serine/threonine-protein kinase</keyword>
<evidence type="ECO:0000256" key="1">
    <source>
        <dbReference type="ARBA" id="ARBA00022527"/>
    </source>
</evidence>
<name>A0A9W6ZEA7_9STRA</name>
<dbReference type="PROSITE" id="PS50011">
    <property type="entry name" value="PROTEIN_KINASE_DOM"/>
    <property type="match status" value="1"/>
</dbReference>
<dbReference type="PROSITE" id="PS00108">
    <property type="entry name" value="PROTEIN_KINASE_ST"/>
    <property type="match status" value="1"/>
</dbReference>
<accession>A0A9W6ZEA7</accession>
<dbReference type="InterPro" id="IPR017441">
    <property type="entry name" value="Protein_kinase_ATP_BS"/>
</dbReference>
<dbReference type="SMART" id="SM00233">
    <property type="entry name" value="PH"/>
    <property type="match status" value="1"/>
</dbReference>
<dbReference type="InterPro" id="IPR011993">
    <property type="entry name" value="PH-like_dom_sf"/>
</dbReference>
<dbReference type="InterPro" id="IPR001849">
    <property type="entry name" value="PH_domain"/>
</dbReference>
<evidence type="ECO:0000313" key="12">
    <source>
        <dbReference type="Proteomes" id="UP001162640"/>
    </source>
</evidence>
<sequence length="476" mass="54131">MQGYLMKKGGVSWKKRYFIMSEEGGRGVGGANPKIQYYVKEEEVGGKVRGELELSADSRISDLPNKKNGFQTITNKKALVVYADSEEIRAEWKKAILAVISRLNGTNERRQARPGHHIFSVSGTEFEMETKYELIKPVGHGAYGVVISATNKESEEKVAVKKIGDAFDDLVDAKRIVREIRLLRHFDHDNIIRILDIPVPGSLDFDDVYLVTDLMETDLHKVIYSRQPLSNDHSQYFLYQMLCALKYLHSTSVLHRDLKPSNILLNANCDLKLCDFGLSRGLGGEDNVDNNLTEYVVTRWYRAPEIMLSCQEYSKAIDVWSLGCIFGEMLLRKPLFPGNDYIHQLKLITQFVGTPTSEEIWFVTNEKARRFMLGLPKSAPVDPRKHFPGADAGACDLLKRMLVLDPSARITVDEALAHEYLAPIRDEAFETVAKREIDWGEIEEVELSKANLQKIIWEDVHIYHPSAREEAKQRGD</sequence>
<organism evidence="11 12">
    <name type="scientific">Triparma laevis f. inornata</name>
    <dbReference type="NCBI Taxonomy" id="1714386"/>
    <lineage>
        <taxon>Eukaryota</taxon>
        <taxon>Sar</taxon>
        <taxon>Stramenopiles</taxon>
        <taxon>Ochrophyta</taxon>
        <taxon>Bolidophyceae</taxon>
        <taxon>Parmales</taxon>
        <taxon>Triparmaceae</taxon>
        <taxon>Triparma</taxon>
    </lineage>
</organism>
<evidence type="ECO:0000256" key="4">
    <source>
        <dbReference type="ARBA" id="ARBA00022777"/>
    </source>
</evidence>
<evidence type="ECO:0000259" key="10">
    <source>
        <dbReference type="PROSITE" id="PS50011"/>
    </source>
</evidence>
<dbReference type="Pfam" id="PF00069">
    <property type="entry name" value="Pkinase"/>
    <property type="match status" value="1"/>
</dbReference>
<dbReference type="InterPro" id="IPR008271">
    <property type="entry name" value="Ser/Thr_kinase_AS"/>
</dbReference>
<keyword evidence="3 6" id="KW-0547">Nucleotide-binding</keyword>
<dbReference type="Proteomes" id="UP001162640">
    <property type="component" value="Unassembled WGS sequence"/>
</dbReference>
<evidence type="ECO:0000259" key="9">
    <source>
        <dbReference type="PROSITE" id="PS50003"/>
    </source>
</evidence>
<dbReference type="InterPro" id="IPR011009">
    <property type="entry name" value="Kinase-like_dom_sf"/>
</dbReference>
<proteinExistence type="inferred from homology"/>
<dbReference type="Gene3D" id="2.30.29.30">
    <property type="entry name" value="Pleckstrin-homology domain (PH domain)/Phosphotyrosine-binding domain (PTB)"/>
    <property type="match status" value="1"/>
</dbReference>
<comment type="similarity">
    <text evidence="8">Belongs to the protein kinase superfamily. Ser/Thr protein kinase family. MAP kinase subfamily.</text>
</comment>
<protein>
    <recommendedName>
        <fullName evidence="8">Mitogen-activated protein kinase</fullName>
        <ecNumber evidence="8">2.7.11.24</ecNumber>
    </recommendedName>
</protein>
<dbReference type="EMBL" id="BLQM01000006">
    <property type="protein sequence ID" value="GMH48840.1"/>
    <property type="molecule type" value="Genomic_DNA"/>
</dbReference>
<dbReference type="Gene3D" id="1.10.510.10">
    <property type="entry name" value="Transferase(Phosphotransferase) domain 1"/>
    <property type="match status" value="1"/>
</dbReference>
<dbReference type="InterPro" id="IPR000719">
    <property type="entry name" value="Prot_kinase_dom"/>
</dbReference>
<gene>
    <name evidence="11" type="ORF">TL16_g00388</name>
</gene>
<dbReference type="AlphaFoldDB" id="A0A9W6ZEA7"/>
<keyword evidence="5 6" id="KW-0067">ATP-binding</keyword>
<dbReference type="GO" id="GO:0005524">
    <property type="term" value="F:ATP binding"/>
    <property type="evidence" value="ECO:0007669"/>
    <property type="project" value="UniProtKB-UniRule"/>
</dbReference>
<feature type="domain" description="Protein kinase" evidence="10">
    <location>
        <begin position="132"/>
        <end position="421"/>
    </location>
</feature>
<evidence type="ECO:0000313" key="11">
    <source>
        <dbReference type="EMBL" id="GMH48840.1"/>
    </source>
</evidence>
<dbReference type="PROSITE" id="PS50003">
    <property type="entry name" value="PH_DOMAIN"/>
    <property type="match status" value="1"/>
</dbReference>
<dbReference type="PROSITE" id="PS01351">
    <property type="entry name" value="MAPK"/>
    <property type="match status" value="1"/>
</dbReference>
<evidence type="ECO:0000256" key="3">
    <source>
        <dbReference type="ARBA" id="ARBA00022741"/>
    </source>
</evidence>
<comment type="activity regulation">
    <text evidence="8">Activated by threonine and tyrosine phosphorylation.</text>
</comment>
<keyword evidence="4 8" id="KW-0418">Kinase</keyword>
<dbReference type="InterPro" id="IPR003527">
    <property type="entry name" value="MAP_kinase_CS"/>
</dbReference>
<evidence type="ECO:0000256" key="5">
    <source>
        <dbReference type="ARBA" id="ARBA00022840"/>
    </source>
</evidence>
<dbReference type="InterPro" id="IPR050117">
    <property type="entry name" value="MAPK"/>
</dbReference>
<feature type="binding site" evidence="6">
    <location>
        <position position="162"/>
    </location>
    <ligand>
        <name>ATP</name>
        <dbReference type="ChEBI" id="CHEBI:30616"/>
    </ligand>
</feature>
<dbReference type="SUPFAM" id="SSF50729">
    <property type="entry name" value="PH domain-like"/>
    <property type="match status" value="1"/>
</dbReference>
<dbReference type="PANTHER" id="PTHR24055">
    <property type="entry name" value="MITOGEN-ACTIVATED PROTEIN KINASE"/>
    <property type="match status" value="1"/>
</dbReference>
<feature type="domain" description="PH" evidence="9">
    <location>
        <begin position="1"/>
        <end position="101"/>
    </location>
</feature>
<dbReference type="SMART" id="SM00220">
    <property type="entry name" value="S_TKc"/>
    <property type="match status" value="1"/>
</dbReference>
<evidence type="ECO:0000256" key="8">
    <source>
        <dbReference type="RuleBase" id="RU361165"/>
    </source>
</evidence>
<evidence type="ECO:0000256" key="2">
    <source>
        <dbReference type="ARBA" id="ARBA00022679"/>
    </source>
</evidence>
<dbReference type="SUPFAM" id="SSF56112">
    <property type="entry name" value="Protein kinase-like (PK-like)"/>
    <property type="match status" value="1"/>
</dbReference>
<dbReference type="GO" id="GO:0004707">
    <property type="term" value="F:MAP kinase activity"/>
    <property type="evidence" value="ECO:0007669"/>
    <property type="project" value="UniProtKB-EC"/>
</dbReference>
<comment type="catalytic activity">
    <reaction evidence="8">
        <text>L-threonyl-[protein] + ATP = O-phospho-L-threonyl-[protein] + ADP + H(+)</text>
        <dbReference type="Rhea" id="RHEA:46608"/>
        <dbReference type="Rhea" id="RHEA-COMP:11060"/>
        <dbReference type="Rhea" id="RHEA-COMP:11605"/>
        <dbReference type="ChEBI" id="CHEBI:15378"/>
        <dbReference type="ChEBI" id="CHEBI:30013"/>
        <dbReference type="ChEBI" id="CHEBI:30616"/>
        <dbReference type="ChEBI" id="CHEBI:61977"/>
        <dbReference type="ChEBI" id="CHEBI:456216"/>
        <dbReference type="EC" id="2.7.11.24"/>
    </reaction>
</comment>
<keyword evidence="2 8" id="KW-0808">Transferase</keyword>
<evidence type="ECO:0000256" key="6">
    <source>
        <dbReference type="PROSITE-ProRule" id="PRU10141"/>
    </source>
</evidence>
<dbReference type="CDD" id="cd07834">
    <property type="entry name" value="STKc_MAPK"/>
    <property type="match status" value="1"/>
</dbReference>
<comment type="cofactor">
    <cofactor evidence="8">
        <name>Mg(2+)</name>
        <dbReference type="ChEBI" id="CHEBI:18420"/>
    </cofactor>
</comment>
<dbReference type="FunFam" id="1.10.510.10:FF:000040">
    <property type="entry name" value="Mitogen-activated protein kinase"/>
    <property type="match status" value="1"/>
</dbReference>
<evidence type="ECO:0000256" key="7">
    <source>
        <dbReference type="RuleBase" id="RU000304"/>
    </source>
</evidence>
<dbReference type="PROSITE" id="PS00107">
    <property type="entry name" value="PROTEIN_KINASE_ATP"/>
    <property type="match status" value="1"/>
</dbReference>
<dbReference type="FunFam" id="3.30.200.20:FF:000046">
    <property type="entry name" value="Mitogen-activated protein kinase"/>
    <property type="match status" value="1"/>
</dbReference>
<dbReference type="EC" id="2.7.11.24" evidence="8"/>
<dbReference type="Gene3D" id="3.30.200.20">
    <property type="entry name" value="Phosphorylase Kinase, domain 1"/>
    <property type="match status" value="1"/>
</dbReference>